<evidence type="ECO:0000313" key="2">
    <source>
        <dbReference type="Proteomes" id="UP001162992"/>
    </source>
</evidence>
<proteinExistence type="predicted"/>
<reference evidence="2" key="1">
    <citation type="journal article" date="2024" name="Proc. Natl. Acad. Sci. U.S.A.">
        <title>Extraordinary preservation of gene collinearity over three hundred million years revealed in homosporous lycophytes.</title>
        <authorList>
            <person name="Li C."/>
            <person name="Wickell D."/>
            <person name="Kuo L.Y."/>
            <person name="Chen X."/>
            <person name="Nie B."/>
            <person name="Liao X."/>
            <person name="Peng D."/>
            <person name="Ji J."/>
            <person name="Jenkins J."/>
            <person name="Williams M."/>
            <person name="Shu S."/>
            <person name="Plott C."/>
            <person name="Barry K."/>
            <person name="Rajasekar S."/>
            <person name="Grimwood J."/>
            <person name="Han X."/>
            <person name="Sun S."/>
            <person name="Hou Z."/>
            <person name="He W."/>
            <person name="Dai G."/>
            <person name="Sun C."/>
            <person name="Schmutz J."/>
            <person name="Leebens-Mack J.H."/>
            <person name="Li F.W."/>
            <person name="Wang L."/>
        </authorList>
    </citation>
    <scope>NUCLEOTIDE SEQUENCE [LARGE SCALE GENOMIC DNA]</scope>
    <source>
        <strain evidence="2">cv. PW_Plant_1</strain>
    </source>
</reference>
<evidence type="ECO:0000313" key="1">
    <source>
        <dbReference type="EMBL" id="KAJ7563078.1"/>
    </source>
</evidence>
<sequence length="1207" mass="134542">MVEGAATMLDMKCQSDFCHTQLIPRLGFGLGELFPVGALCFPFISLQLEGSRVPLRLRSSSKPALCALRPGKMQRSAVFWNRQIQKHIEYGEDAKALKLYQEMERQGVQAQTYTFASVLKACANLGAIAEGRRIHEQIRHNQWESDIVLGNSLVEMYSKSGSIENAWDVFKNMPVRDVISWNAMIFGYVRCGQEANALDLYERMQQEHVEPNCFTFVGVLKACGSIAALEQGKQAHSEVIQRRLESNVFIGSCLVAMYAKCGELEDAFKVFNQMRARDVVVWNTMIMGFVKCKQTEKAFELFQEMRLEMTEPDCITYLTLFDACASTGALEAARYVHAQLVQSELISNIALKRSLINVYAKCGCMEDAWELFNSIPVCTVVLWNTLIVGYVKFGESMKALELFQQMQRENIEPDVVSFVSVLSGCANLVKAEEIRRIHAHVIQCGLETDTTIGSCLIDAYIKCSSLDDACRVFNNMTSSNVQLWNAMMAGYMTCGQGHKVHRLFRQMQLEDIVPGSGIFVNVLTANCTTLEEGRKIHARVVQCGLDADPAVGSALVRMYAKYGSIEDACKVFNKLPSEVGNWTAMIAGYVKCGLGPKALKLFQQMQLEQVQPSSHTLVAVLNACASLGLFKEGKQLHSEVLRSGLESDIVIGSSLIDMYVKCGIINDACRVFNNMPARNVVSWNALIAGYVTSGQAERALTLFQQFPKEELQPDSITFIGLLNACASLRALEDGRHIHSLVNQRKLESDVFVQCSLVDMYATCGSIEDASGVFNDMHVPDMVSWSAMIAGYVKTGQCEKAFNLYNQMTWQECLKPDSATFVSVLNACASVQDLDEGRRLHTQLLRYGLELDVFVGSSLVDMYAKCGEMQDACRVFHEMPERDVFSWNALITGYVKARLGKKALDLYHRMKQAHVVPDSVTFVGVLNACANAIALEEGRLIHEEVTHNGLLSDVVIGTCLVNMYAKCGSIEEAFKAFNLLPTHNVVCHNAMMMGYAIHGLGKEVLLLFEQMCRRNADMDNSTLVCLFSGLSHAGKLDEGHYYFESMVPVYDVESSVEHYSCMIDLLGRAGHLDEAENVIDNMPCQPDVSTWMALLGACKIHCNMNLGEFAAKQVLELEPENTSAYLLLSSLYAAVHKWDDSDDVWQMKQKRHMYTQPGSVYILTTQSGTQYEKAQNGQHGEIRESKMKRNCIVGSSWLQGGCDKEHNE</sequence>
<gene>
    <name evidence="1" type="ORF">O6H91_03G096100</name>
</gene>
<name>A0ACC2E9L9_DIPCM</name>
<comment type="caution">
    <text evidence="1">The sequence shown here is derived from an EMBL/GenBank/DDBJ whole genome shotgun (WGS) entry which is preliminary data.</text>
</comment>
<accession>A0ACC2E9L9</accession>
<dbReference type="Proteomes" id="UP001162992">
    <property type="component" value="Chromosome 3"/>
</dbReference>
<keyword evidence="2" id="KW-1185">Reference proteome</keyword>
<protein>
    <submittedName>
        <fullName evidence="1">Uncharacterized protein</fullName>
    </submittedName>
</protein>
<organism evidence="1 2">
    <name type="scientific">Diphasiastrum complanatum</name>
    <name type="common">Issler's clubmoss</name>
    <name type="synonym">Lycopodium complanatum</name>
    <dbReference type="NCBI Taxonomy" id="34168"/>
    <lineage>
        <taxon>Eukaryota</taxon>
        <taxon>Viridiplantae</taxon>
        <taxon>Streptophyta</taxon>
        <taxon>Embryophyta</taxon>
        <taxon>Tracheophyta</taxon>
        <taxon>Lycopodiopsida</taxon>
        <taxon>Lycopodiales</taxon>
        <taxon>Lycopodiaceae</taxon>
        <taxon>Lycopodioideae</taxon>
        <taxon>Diphasiastrum</taxon>
    </lineage>
</organism>
<dbReference type="EMBL" id="CM055094">
    <property type="protein sequence ID" value="KAJ7563078.1"/>
    <property type="molecule type" value="Genomic_DNA"/>
</dbReference>